<dbReference type="Proteomes" id="UP000041254">
    <property type="component" value="Unassembled WGS sequence"/>
</dbReference>
<keyword evidence="3" id="KW-1185">Reference proteome</keyword>
<proteinExistence type="predicted"/>
<evidence type="ECO:0000313" key="2">
    <source>
        <dbReference type="EMBL" id="CEM06456.1"/>
    </source>
</evidence>
<dbReference type="PROSITE" id="PS51257">
    <property type="entry name" value="PROKAR_LIPOPROTEIN"/>
    <property type="match status" value="1"/>
</dbReference>
<protein>
    <recommendedName>
        <fullName evidence="4">Secreted protein</fullName>
    </recommendedName>
</protein>
<evidence type="ECO:0000256" key="1">
    <source>
        <dbReference type="SAM" id="SignalP"/>
    </source>
</evidence>
<name>A0A0G4F416_VITBC</name>
<feature type="chain" id="PRO_5005188736" description="Secreted protein" evidence="1">
    <location>
        <begin position="21"/>
        <end position="186"/>
    </location>
</feature>
<dbReference type="EMBL" id="CDMY01000366">
    <property type="protein sequence ID" value="CEM06456.1"/>
    <property type="molecule type" value="Genomic_DNA"/>
</dbReference>
<evidence type="ECO:0000313" key="3">
    <source>
        <dbReference type="Proteomes" id="UP000041254"/>
    </source>
</evidence>
<reference evidence="2 3" key="1">
    <citation type="submission" date="2014-11" db="EMBL/GenBank/DDBJ databases">
        <authorList>
            <person name="Zhu J."/>
            <person name="Qi W."/>
            <person name="Song R."/>
        </authorList>
    </citation>
    <scope>NUCLEOTIDE SEQUENCE [LARGE SCALE GENOMIC DNA]</scope>
</reference>
<sequence length="186" mass="19994">MTSAFRCGVALPAFLCMAVAVSCGGSGNESPLRELVSSNAEAAEGIFHPTVPPQAGDEQVGDQPFFVDMENPFFPDMNEPIKEAFRAAGTTEGRLQGGQDDANIPKLHLFRRRLSLPSWLDCVARSDQDPRNPCVATDPVPSGSWMDDLLAIPESTPAPEDSETKDDLLALLEDVDLAHDHAAHPV</sequence>
<feature type="signal peptide" evidence="1">
    <location>
        <begin position="1"/>
        <end position="20"/>
    </location>
</feature>
<organism evidence="2 3">
    <name type="scientific">Vitrella brassicaformis (strain CCMP3155)</name>
    <dbReference type="NCBI Taxonomy" id="1169540"/>
    <lineage>
        <taxon>Eukaryota</taxon>
        <taxon>Sar</taxon>
        <taxon>Alveolata</taxon>
        <taxon>Colpodellida</taxon>
        <taxon>Vitrellaceae</taxon>
        <taxon>Vitrella</taxon>
    </lineage>
</organism>
<dbReference type="VEuPathDB" id="CryptoDB:Vbra_5652"/>
<keyword evidence="1" id="KW-0732">Signal</keyword>
<evidence type="ECO:0008006" key="4">
    <source>
        <dbReference type="Google" id="ProtNLM"/>
    </source>
</evidence>
<dbReference type="InParanoid" id="A0A0G4F416"/>
<gene>
    <name evidence="2" type="ORF">Vbra_5652</name>
</gene>
<dbReference type="AlphaFoldDB" id="A0A0G4F416"/>
<accession>A0A0G4F416</accession>